<reference evidence="8" key="1">
    <citation type="submission" date="2020-08" db="EMBL/GenBank/DDBJ databases">
        <title>Genome public.</title>
        <authorList>
            <person name="Liu C."/>
            <person name="Sun Q."/>
        </authorList>
    </citation>
    <scope>NUCLEOTIDE SEQUENCE</scope>
    <source>
        <strain evidence="8">H8</strain>
    </source>
</reference>
<keyword evidence="9" id="KW-1185">Reference proteome</keyword>
<evidence type="ECO:0000256" key="2">
    <source>
        <dbReference type="ARBA" id="ARBA00012652"/>
    </source>
</evidence>
<evidence type="ECO:0000313" key="9">
    <source>
        <dbReference type="Proteomes" id="UP000611762"/>
    </source>
</evidence>
<dbReference type="Pfam" id="PF05592">
    <property type="entry name" value="Bac_rhamnosid"/>
    <property type="match status" value="1"/>
</dbReference>
<dbReference type="PANTHER" id="PTHR33307">
    <property type="entry name" value="ALPHA-RHAMNOSIDASE (EUROFUNG)"/>
    <property type="match status" value="1"/>
</dbReference>
<name>A0A926DM59_9FIRM</name>
<dbReference type="AlphaFoldDB" id="A0A926DM59"/>
<organism evidence="8 9">
    <name type="scientific">Congzhengia minquanensis</name>
    <dbReference type="NCBI Taxonomy" id="2763657"/>
    <lineage>
        <taxon>Bacteria</taxon>
        <taxon>Bacillati</taxon>
        <taxon>Bacillota</taxon>
        <taxon>Clostridia</taxon>
        <taxon>Eubacteriales</taxon>
        <taxon>Oscillospiraceae</taxon>
        <taxon>Congzhengia</taxon>
    </lineage>
</organism>
<dbReference type="Pfam" id="PF17390">
    <property type="entry name" value="Bac_rhamnosid_C"/>
    <property type="match status" value="1"/>
</dbReference>
<dbReference type="InterPro" id="IPR016007">
    <property type="entry name" value="Alpha_rhamnosid"/>
</dbReference>
<dbReference type="GO" id="GO:0030596">
    <property type="term" value="F:alpha-L-rhamnosidase activity"/>
    <property type="evidence" value="ECO:0007669"/>
    <property type="project" value="UniProtKB-EC"/>
</dbReference>
<evidence type="ECO:0000259" key="7">
    <source>
        <dbReference type="Pfam" id="PF17390"/>
    </source>
</evidence>
<accession>A0A926DM59</accession>
<evidence type="ECO:0000256" key="1">
    <source>
        <dbReference type="ARBA" id="ARBA00001445"/>
    </source>
</evidence>
<evidence type="ECO:0000259" key="4">
    <source>
        <dbReference type="Pfam" id="PF05592"/>
    </source>
</evidence>
<dbReference type="Gene3D" id="2.60.420.10">
    <property type="entry name" value="Maltose phosphorylase, domain 3"/>
    <property type="match status" value="1"/>
</dbReference>
<feature type="domain" description="Alpha-L-rhamnosidase concanavalin-like" evidence="4">
    <location>
        <begin position="212"/>
        <end position="316"/>
    </location>
</feature>
<dbReference type="InterPro" id="IPR035398">
    <property type="entry name" value="Bac_rhamnosid_C"/>
</dbReference>
<evidence type="ECO:0000313" key="8">
    <source>
        <dbReference type="EMBL" id="MBC8540386.1"/>
    </source>
</evidence>
<dbReference type="Proteomes" id="UP000611762">
    <property type="component" value="Unassembled WGS sequence"/>
</dbReference>
<dbReference type="EC" id="3.2.1.40" evidence="2"/>
<dbReference type="GO" id="GO:0005975">
    <property type="term" value="P:carbohydrate metabolic process"/>
    <property type="evidence" value="ECO:0007669"/>
    <property type="project" value="InterPro"/>
</dbReference>
<gene>
    <name evidence="8" type="ORF">H8698_05295</name>
</gene>
<dbReference type="EMBL" id="JACRSU010000002">
    <property type="protein sequence ID" value="MBC8540386.1"/>
    <property type="molecule type" value="Genomic_DNA"/>
</dbReference>
<dbReference type="Pfam" id="PF08531">
    <property type="entry name" value="Bac_rhamnosid_N"/>
    <property type="match status" value="1"/>
</dbReference>
<dbReference type="Gene3D" id="1.50.10.10">
    <property type="match status" value="1"/>
</dbReference>
<evidence type="ECO:0000259" key="5">
    <source>
        <dbReference type="Pfam" id="PF08531"/>
    </source>
</evidence>
<keyword evidence="3 8" id="KW-0378">Hydrolase</keyword>
<evidence type="ECO:0000259" key="6">
    <source>
        <dbReference type="Pfam" id="PF17389"/>
    </source>
</evidence>
<comment type="caution">
    <text evidence="8">The sequence shown here is derived from an EMBL/GenBank/DDBJ whole genome shotgun (WGS) entry which is preliminary data.</text>
</comment>
<sequence length="734" mass="84662">MFENVSFIKSAADAPASFTNRNFAPQFRKRFTLKSFQNAKLFVCGLGYGYYYLNGKSVSDDLFTAPVSNYQHTLWYNVYDVTQLLNRGENVIAAWCGNGWYNEDFKTSWDFDRAEWRDVPKVIIQLEVDGEPVLSTDATWKCSVKNAVWFNALRSGEYFDARIYDDNWNTLEYDDSGWETAVIDTNQPRGAFRQCLCEPIREIELLSVKNVQKTGDKKYVFDFGQNISGYVRLKAAGVSGQLLTIRYAEQLKDDGSRELNDMPKHYPESEFQTDRFICSGTPVRWSPKFTYHGFRFIEVSGLNCPDDITIQAVFVHQSVGRRTTFECSDPFLNQLFHAGIYATWSNMFYLISDCPTREKLGWANDAQASAEQILTNFHAENLLEKWLQDIYDAMRPNGALPGYIPTAGKGYSWGNGPVSDGVLFEIPYRIYLHTANAEPLKKSIPYFTRYLEYLNSMSDQDGFPRFGLDDWARPHKYNEETDVPVEFINALLTYHFYQILIVSKQLSGELSDDAERQCERLKNKIIQRYICADGRCKINKQTAVAMMIYYDVYVDLLPLKKQLKRLVEEHDFHHDCGMVGLRRLYLALNKCGLEEYAYKIVTAAGYPSYRAWFEQEATTLWEYWNCEDHIDSKNHQMYSDVLSWMLKTIMGISQKEGSVGMKIVCVNPYYFEQLDYAMCTYDTASGKLSVSWQKSGKDVNVSIAVPDGMTVLFHDEVLTSGNYQFRDIVKESCK</sequence>
<dbReference type="RefSeq" id="WP_249311554.1">
    <property type="nucleotide sequence ID" value="NZ_JACRSU010000002.1"/>
</dbReference>
<feature type="domain" description="Alpha-L-rhamnosidase C-terminal" evidence="7">
    <location>
        <begin position="652"/>
        <end position="710"/>
    </location>
</feature>
<dbReference type="InterPro" id="IPR013737">
    <property type="entry name" value="Bac_rhamnosid_N"/>
</dbReference>
<protein>
    <recommendedName>
        <fullName evidence="2">alpha-L-rhamnosidase</fullName>
        <ecNumber evidence="2">3.2.1.40</ecNumber>
    </recommendedName>
</protein>
<dbReference type="InterPro" id="IPR008902">
    <property type="entry name" value="Rhamnosid_concanavalin"/>
</dbReference>
<dbReference type="InterPro" id="IPR008928">
    <property type="entry name" value="6-hairpin_glycosidase_sf"/>
</dbReference>
<feature type="domain" description="Bacterial alpha-L-rhamnosidase N-terminal" evidence="5">
    <location>
        <begin position="35"/>
        <end position="203"/>
    </location>
</feature>
<comment type="catalytic activity">
    <reaction evidence="1">
        <text>Hydrolysis of terminal non-reducing alpha-L-rhamnose residues in alpha-L-rhamnosides.</text>
        <dbReference type="EC" id="3.2.1.40"/>
    </reaction>
</comment>
<dbReference type="SUPFAM" id="SSF48208">
    <property type="entry name" value="Six-hairpin glycosidases"/>
    <property type="match status" value="1"/>
</dbReference>
<proteinExistence type="predicted"/>
<dbReference type="InterPro" id="IPR035396">
    <property type="entry name" value="Bac_rhamnosid6H"/>
</dbReference>
<feature type="domain" description="Alpha-L-rhamnosidase six-hairpin glycosidase" evidence="6">
    <location>
        <begin position="323"/>
        <end position="649"/>
    </location>
</feature>
<dbReference type="InterPro" id="IPR012341">
    <property type="entry name" value="6hp_glycosidase-like_sf"/>
</dbReference>
<dbReference type="Pfam" id="PF17389">
    <property type="entry name" value="Bac_rhamnosid6H"/>
    <property type="match status" value="1"/>
</dbReference>
<dbReference type="Gene3D" id="2.60.120.260">
    <property type="entry name" value="Galactose-binding domain-like"/>
    <property type="match status" value="2"/>
</dbReference>
<evidence type="ECO:0000256" key="3">
    <source>
        <dbReference type="ARBA" id="ARBA00022801"/>
    </source>
</evidence>
<dbReference type="PANTHER" id="PTHR33307:SF6">
    <property type="entry name" value="ALPHA-RHAMNOSIDASE (EUROFUNG)-RELATED"/>
    <property type="match status" value="1"/>
</dbReference>